<proteinExistence type="inferred from homology"/>
<organism evidence="11 12">
    <name type="scientific">Strongylocentrotus purpuratus</name>
    <name type="common">Purple sea urchin</name>
    <dbReference type="NCBI Taxonomy" id="7668"/>
    <lineage>
        <taxon>Eukaryota</taxon>
        <taxon>Metazoa</taxon>
        <taxon>Echinodermata</taxon>
        <taxon>Eleutherozoa</taxon>
        <taxon>Echinozoa</taxon>
        <taxon>Echinoidea</taxon>
        <taxon>Euechinoidea</taxon>
        <taxon>Echinacea</taxon>
        <taxon>Camarodonta</taxon>
        <taxon>Echinidea</taxon>
        <taxon>Strongylocentrotidae</taxon>
        <taxon>Strongylocentrotus</taxon>
    </lineage>
</organism>
<evidence type="ECO:0000313" key="12">
    <source>
        <dbReference type="Proteomes" id="UP000007110"/>
    </source>
</evidence>
<keyword evidence="8" id="KW-0175">Coiled coil</keyword>
<dbReference type="RefSeq" id="XP_030855238.1">
    <property type="nucleotide sequence ID" value="XM_030999378.1"/>
</dbReference>
<dbReference type="KEGG" id="spu:754022"/>
<dbReference type="OrthoDB" id="5974330at2759"/>
<dbReference type="OMA" id="MSYKMIL"/>
<evidence type="ECO:0000313" key="11">
    <source>
        <dbReference type="EnsemblMetazoa" id="XP_030855238"/>
    </source>
</evidence>
<keyword evidence="7" id="KW-0539">Nucleus</keyword>
<dbReference type="GO" id="GO:0005634">
    <property type="term" value="C:nucleus"/>
    <property type="evidence" value="ECO:0000318"/>
    <property type="project" value="GO_Central"/>
</dbReference>
<dbReference type="GO" id="GO:0000978">
    <property type="term" value="F:RNA polymerase II cis-regulatory region sequence-specific DNA binding"/>
    <property type="evidence" value="ECO:0000318"/>
    <property type="project" value="GO_Central"/>
</dbReference>
<dbReference type="SUPFAM" id="SSF57959">
    <property type="entry name" value="Leucine zipper domain"/>
    <property type="match status" value="1"/>
</dbReference>
<reference evidence="11" key="2">
    <citation type="submission" date="2021-01" db="UniProtKB">
        <authorList>
            <consortium name="EnsemblMetazoa"/>
        </authorList>
    </citation>
    <scope>IDENTIFICATION</scope>
</reference>
<keyword evidence="4" id="KW-0805">Transcription regulation</keyword>
<dbReference type="RefSeq" id="XP_001184118.3">
    <property type="nucleotide sequence ID" value="XM_001184118.4"/>
</dbReference>
<evidence type="ECO:0000256" key="5">
    <source>
        <dbReference type="ARBA" id="ARBA00023125"/>
    </source>
</evidence>
<comment type="similarity">
    <text evidence="2">Belongs to the bZIP family. Maf subfamily.</text>
</comment>
<dbReference type="AlphaFoldDB" id="A0A7M7PSV6"/>
<evidence type="ECO:0000256" key="3">
    <source>
        <dbReference type="ARBA" id="ARBA00022491"/>
    </source>
</evidence>
<dbReference type="PANTHER" id="PTHR10129">
    <property type="entry name" value="TRANSCRIPTION FACTOR MAF"/>
    <property type="match status" value="1"/>
</dbReference>
<dbReference type="KEGG" id="spu:115917936"/>
<dbReference type="Pfam" id="PF03131">
    <property type="entry name" value="bZIP_Maf"/>
    <property type="match status" value="1"/>
</dbReference>
<accession>A0A7M7PSV6</accession>
<dbReference type="EnsemblMetazoa" id="XM_030999378">
    <property type="protein sequence ID" value="XP_030855238"/>
    <property type="gene ID" value="LOC115917936"/>
</dbReference>
<evidence type="ECO:0000256" key="8">
    <source>
        <dbReference type="SAM" id="Coils"/>
    </source>
</evidence>
<dbReference type="InterPro" id="IPR008917">
    <property type="entry name" value="TF_DNA-bd_sf"/>
</dbReference>
<dbReference type="InterPro" id="IPR046347">
    <property type="entry name" value="bZIP_sf"/>
</dbReference>
<dbReference type="InParanoid" id="A0A7M7PSV6"/>
<evidence type="ECO:0000256" key="6">
    <source>
        <dbReference type="ARBA" id="ARBA00023163"/>
    </source>
</evidence>
<dbReference type="Proteomes" id="UP000007110">
    <property type="component" value="Unassembled WGS sequence"/>
</dbReference>
<dbReference type="SUPFAM" id="SSF47454">
    <property type="entry name" value="A DNA-binding domain in eukaryotic transcription factors"/>
    <property type="match status" value="1"/>
</dbReference>
<comment type="subcellular location">
    <subcellularLocation>
        <location evidence="1">Nucleus</location>
    </subcellularLocation>
</comment>
<dbReference type="Gene3D" id="1.20.5.170">
    <property type="match status" value="1"/>
</dbReference>
<dbReference type="PROSITE" id="PS50217">
    <property type="entry name" value="BZIP"/>
    <property type="match status" value="1"/>
</dbReference>
<evidence type="ECO:0000256" key="2">
    <source>
        <dbReference type="ARBA" id="ARBA00008500"/>
    </source>
</evidence>
<dbReference type="FunFam" id="1.20.5.170:FF:000011">
    <property type="entry name" value="Transcription factor MafG, putative"/>
    <property type="match status" value="1"/>
</dbReference>
<reference evidence="12" key="1">
    <citation type="submission" date="2015-02" db="EMBL/GenBank/DDBJ databases">
        <title>Genome sequencing for Strongylocentrotus purpuratus.</title>
        <authorList>
            <person name="Murali S."/>
            <person name="Liu Y."/>
            <person name="Vee V."/>
            <person name="English A."/>
            <person name="Wang M."/>
            <person name="Skinner E."/>
            <person name="Han Y."/>
            <person name="Muzny D.M."/>
            <person name="Worley K.C."/>
            <person name="Gibbs R.A."/>
        </authorList>
    </citation>
    <scope>NUCLEOTIDE SEQUENCE</scope>
</reference>
<dbReference type="CDD" id="cd14717">
    <property type="entry name" value="bZIP_Maf_small"/>
    <property type="match status" value="1"/>
</dbReference>
<dbReference type="FunCoup" id="A0A7M7PSV6">
    <property type="interactions" value="1174"/>
</dbReference>
<feature type="coiled-coil region" evidence="8">
    <location>
        <begin position="77"/>
        <end position="111"/>
    </location>
</feature>
<protein>
    <recommendedName>
        <fullName evidence="10">BZIP domain-containing protein</fullName>
    </recommendedName>
</protein>
<dbReference type="InterPro" id="IPR004827">
    <property type="entry name" value="bZIP"/>
</dbReference>
<name>A0A7M7PSV6_STRPU</name>
<evidence type="ECO:0000256" key="4">
    <source>
        <dbReference type="ARBA" id="ARBA00023015"/>
    </source>
</evidence>
<dbReference type="GeneID" id="754022"/>
<keyword evidence="6" id="KW-0804">Transcription</keyword>
<dbReference type="InterPro" id="IPR004826">
    <property type="entry name" value="bZIP_Maf"/>
</dbReference>
<evidence type="ECO:0000259" key="10">
    <source>
        <dbReference type="PROSITE" id="PS50217"/>
    </source>
</evidence>
<evidence type="ECO:0000256" key="9">
    <source>
        <dbReference type="SAM" id="MobiDB-lite"/>
    </source>
</evidence>
<dbReference type="GO" id="GO:0006357">
    <property type="term" value="P:regulation of transcription by RNA polymerase II"/>
    <property type="evidence" value="ECO:0000318"/>
    <property type="project" value="GO_Central"/>
</dbReference>
<feature type="domain" description="BZIP" evidence="10">
    <location>
        <begin position="52"/>
        <end position="115"/>
    </location>
</feature>
<feature type="region of interest" description="Disordered" evidence="9">
    <location>
        <begin position="140"/>
        <end position="161"/>
    </location>
</feature>
<dbReference type="GeneID" id="115917936"/>
<dbReference type="SMART" id="SM00338">
    <property type="entry name" value="BRLZ"/>
    <property type="match status" value="1"/>
</dbReference>
<keyword evidence="12" id="KW-1185">Reference proteome</keyword>
<keyword evidence="3" id="KW-0678">Repressor</keyword>
<evidence type="ECO:0000256" key="1">
    <source>
        <dbReference type="ARBA" id="ARBA00004123"/>
    </source>
</evidence>
<evidence type="ECO:0000256" key="7">
    <source>
        <dbReference type="ARBA" id="ARBA00023242"/>
    </source>
</evidence>
<keyword evidence="5" id="KW-0238">DNA-binding</keyword>
<sequence length="173" mass="19837">MVRKAGPTNMKMRQEIPVQPPEQVINDDELMSFSVRELNRRLRGLPKDQVVQLKQRRRTLKNRGYAANCREKRVTQKESLEVEQDRLKMEVEKLAVENARQREALDDLHRKYKSLLHVTAKSGPEKIKVLSGPLTLADLNKDNTIPGPSHRQQDGPVAGVMVKQEIVDQRLGD</sequence>
<dbReference type="PANTHER" id="PTHR10129:SF48">
    <property type="entry name" value="MAF-S, ISOFORM B"/>
    <property type="match status" value="1"/>
</dbReference>
<dbReference type="InterPro" id="IPR024874">
    <property type="entry name" value="Transcription_factor_Maf_fam"/>
</dbReference>
<dbReference type="GO" id="GO:0000981">
    <property type="term" value="F:DNA-binding transcription factor activity, RNA polymerase II-specific"/>
    <property type="evidence" value="ECO:0000318"/>
    <property type="project" value="GO_Central"/>
</dbReference>